<dbReference type="InterPro" id="IPR050389">
    <property type="entry name" value="LysR-type_TF"/>
</dbReference>
<dbReference type="SUPFAM" id="SSF53850">
    <property type="entry name" value="Periplasmic binding protein-like II"/>
    <property type="match status" value="1"/>
</dbReference>
<keyword evidence="7" id="KW-1185">Reference proteome</keyword>
<gene>
    <name evidence="6" type="ORF">A7P95_09505</name>
</gene>
<dbReference type="InterPro" id="IPR036390">
    <property type="entry name" value="WH_DNA-bd_sf"/>
</dbReference>
<keyword evidence="2" id="KW-0805">Transcription regulation</keyword>
<keyword evidence="3" id="KW-0238">DNA-binding</keyword>
<evidence type="ECO:0000256" key="2">
    <source>
        <dbReference type="ARBA" id="ARBA00023015"/>
    </source>
</evidence>
<dbReference type="InterPro" id="IPR000847">
    <property type="entry name" value="LysR_HTH_N"/>
</dbReference>
<organism evidence="6 7">
    <name type="scientific">Eikenella longinqua</name>
    <dbReference type="NCBI Taxonomy" id="1795827"/>
    <lineage>
        <taxon>Bacteria</taxon>
        <taxon>Pseudomonadati</taxon>
        <taxon>Pseudomonadota</taxon>
        <taxon>Betaproteobacteria</taxon>
        <taxon>Neisseriales</taxon>
        <taxon>Neisseriaceae</taxon>
        <taxon>Eikenella</taxon>
    </lineage>
</organism>
<evidence type="ECO:0000313" key="7">
    <source>
        <dbReference type="Proteomes" id="UP000077885"/>
    </source>
</evidence>
<dbReference type="OrthoDB" id="8924032at2"/>
<evidence type="ECO:0000256" key="1">
    <source>
        <dbReference type="ARBA" id="ARBA00009437"/>
    </source>
</evidence>
<dbReference type="PANTHER" id="PTHR30118:SF15">
    <property type="entry name" value="TRANSCRIPTIONAL REGULATORY PROTEIN"/>
    <property type="match status" value="1"/>
</dbReference>
<dbReference type="Gene3D" id="3.40.190.10">
    <property type="entry name" value="Periplasmic binding protein-like II"/>
    <property type="match status" value="2"/>
</dbReference>
<dbReference type="Pfam" id="PF03466">
    <property type="entry name" value="LysR_substrate"/>
    <property type="match status" value="1"/>
</dbReference>
<evidence type="ECO:0000256" key="3">
    <source>
        <dbReference type="ARBA" id="ARBA00023125"/>
    </source>
</evidence>
<keyword evidence="4" id="KW-0804">Transcription</keyword>
<dbReference type="SUPFAM" id="SSF46785">
    <property type="entry name" value="Winged helix' DNA-binding domain"/>
    <property type="match status" value="1"/>
</dbReference>
<dbReference type="AlphaFoldDB" id="A0A1A9RU13"/>
<dbReference type="PANTHER" id="PTHR30118">
    <property type="entry name" value="HTH-TYPE TRANSCRIPTIONAL REGULATOR LEUO-RELATED"/>
    <property type="match status" value="1"/>
</dbReference>
<dbReference type="InterPro" id="IPR036388">
    <property type="entry name" value="WH-like_DNA-bd_sf"/>
</dbReference>
<dbReference type="GO" id="GO:0003700">
    <property type="term" value="F:DNA-binding transcription factor activity"/>
    <property type="evidence" value="ECO:0007669"/>
    <property type="project" value="InterPro"/>
</dbReference>
<proteinExistence type="inferred from homology"/>
<dbReference type="Proteomes" id="UP000077885">
    <property type="component" value="Unassembled WGS sequence"/>
</dbReference>
<dbReference type="Gene3D" id="1.10.10.10">
    <property type="entry name" value="Winged helix-like DNA-binding domain superfamily/Winged helix DNA-binding domain"/>
    <property type="match status" value="1"/>
</dbReference>
<comment type="similarity">
    <text evidence="1">Belongs to the LysR transcriptional regulatory family.</text>
</comment>
<evidence type="ECO:0000259" key="5">
    <source>
        <dbReference type="PROSITE" id="PS50931"/>
    </source>
</evidence>
<dbReference type="GO" id="GO:0003677">
    <property type="term" value="F:DNA binding"/>
    <property type="evidence" value="ECO:0007669"/>
    <property type="project" value="UniProtKB-KW"/>
</dbReference>
<dbReference type="Pfam" id="PF00126">
    <property type="entry name" value="HTH_1"/>
    <property type="match status" value="1"/>
</dbReference>
<accession>A0A1A9RU13</accession>
<sequence length="301" mass="33901">MRRLHNLDLNLLKALHALLEERNVTRAAARLSLTQPAVSGMLARLRQYFDDPLLVRTAQGMMPTSRAEALAEPLARIIGQIETLVQPLEFSPAELEAEFKIGTTDNSFRTVGIPFAAQLQSLAPHTRVAFFKLRREEMEEKLAKGRLDAAIAAHPAAPDNLRHKKLYHEHFICALREHHPVLQQEWTLDTFCRQTFALGSFYGGSFSGAIDRELAKLGRSRRVALSVQNFALIPELLRQSDLLAVVPSRLVQPGNRLATLPLPFPSAGYDKLLLWHERTHFDPVQQWMRGVLEGAVQREAT</sequence>
<feature type="domain" description="HTH lysR-type" evidence="5">
    <location>
        <begin position="7"/>
        <end position="64"/>
    </location>
</feature>
<dbReference type="PROSITE" id="PS50931">
    <property type="entry name" value="HTH_LYSR"/>
    <property type="match status" value="1"/>
</dbReference>
<dbReference type="RefSeq" id="WP_067594520.1">
    <property type="nucleotide sequence ID" value="NZ_LXSL01000030.1"/>
</dbReference>
<evidence type="ECO:0000256" key="4">
    <source>
        <dbReference type="ARBA" id="ARBA00023163"/>
    </source>
</evidence>
<reference evidence="7" key="1">
    <citation type="submission" date="2016-05" db="EMBL/GenBank/DDBJ databases">
        <title>Draft genome of Corynebacterium afermentans subsp. afermentans LCDC 88199T.</title>
        <authorList>
            <person name="Bernier A.-M."/>
            <person name="Bernard K."/>
        </authorList>
    </citation>
    <scope>NUCLEOTIDE SEQUENCE [LARGE SCALE GENOMIC DNA]</scope>
    <source>
        <strain evidence="7">NML02-A-017</strain>
    </source>
</reference>
<protein>
    <submittedName>
        <fullName evidence="6">Transcriptional regulator</fullName>
    </submittedName>
</protein>
<evidence type="ECO:0000313" key="6">
    <source>
        <dbReference type="EMBL" id="OAM26406.1"/>
    </source>
</evidence>
<dbReference type="EMBL" id="LXSL01000030">
    <property type="protein sequence ID" value="OAM26406.1"/>
    <property type="molecule type" value="Genomic_DNA"/>
</dbReference>
<dbReference type="PRINTS" id="PR00039">
    <property type="entry name" value="HTHLYSR"/>
</dbReference>
<dbReference type="InterPro" id="IPR005119">
    <property type="entry name" value="LysR_subst-bd"/>
</dbReference>
<comment type="caution">
    <text evidence="6">The sequence shown here is derived from an EMBL/GenBank/DDBJ whole genome shotgun (WGS) entry which is preliminary data.</text>
</comment>
<name>A0A1A9RU13_9NEIS</name>
<dbReference type="STRING" id="1795827.A7P95_09505"/>